<dbReference type="RefSeq" id="WP_141357329.1">
    <property type="nucleotide sequence ID" value="NZ_BAAAWM010000001.1"/>
</dbReference>
<evidence type="ECO:0000256" key="1">
    <source>
        <dbReference type="SAM" id="MobiDB-lite"/>
    </source>
</evidence>
<evidence type="ECO:0000256" key="2">
    <source>
        <dbReference type="SAM" id="SignalP"/>
    </source>
</evidence>
<accession>A0ABQ0RLW2</accession>
<dbReference type="PROSITE" id="PS51257">
    <property type="entry name" value="PROKAR_LIPOPROTEIN"/>
    <property type="match status" value="1"/>
</dbReference>
<feature type="compositionally biased region" description="Low complexity" evidence="1">
    <location>
        <begin position="34"/>
        <end position="75"/>
    </location>
</feature>
<evidence type="ECO:0000313" key="4">
    <source>
        <dbReference type="Proteomes" id="UP000316242"/>
    </source>
</evidence>
<name>A0ABQ0RLW2_GLUNI</name>
<dbReference type="EMBL" id="BJNE01000005">
    <property type="protein sequence ID" value="GEC12461.1"/>
    <property type="molecule type" value="Genomic_DNA"/>
</dbReference>
<protein>
    <recommendedName>
        <fullName evidence="5">Lipoprotein</fullName>
    </recommendedName>
</protein>
<feature type="signal peptide" evidence="2">
    <location>
        <begin position="1"/>
        <end position="22"/>
    </location>
</feature>
<feature type="chain" id="PRO_5047281012" description="Lipoprotein" evidence="2">
    <location>
        <begin position="23"/>
        <end position="258"/>
    </location>
</feature>
<evidence type="ECO:0008006" key="5">
    <source>
        <dbReference type="Google" id="ProtNLM"/>
    </source>
</evidence>
<gene>
    <name evidence="3" type="ORF">ANI01nite_16640</name>
</gene>
<keyword evidence="2" id="KW-0732">Signal</keyword>
<comment type="caution">
    <text evidence="3">The sequence shown here is derived from an EMBL/GenBank/DDBJ whole genome shotgun (WGS) entry which is preliminary data.</text>
</comment>
<keyword evidence="4" id="KW-1185">Reference proteome</keyword>
<evidence type="ECO:0000313" key="3">
    <source>
        <dbReference type="EMBL" id="GEC12461.1"/>
    </source>
</evidence>
<dbReference type="Proteomes" id="UP000316242">
    <property type="component" value="Unassembled WGS sequence"/>
</dbReference>
<organism evidence="3 4">
    <name type="scientific">Glutamicibacter nicotianae</name>
    <name type="common">Arthrobacter nicotianae</name>
    <dbReference type="NCBI Taxonomy" id="37929"/>
    <lineage>
        <taxon>Bacteria</taxon>
        <taxon>Bacillati</taxon>
        <taxon>Actinomycetota</taxon>
        <taxon>Actinomycetes</taxon>
        <taxon>Micrococcales</taxon>
        <taxon>Micrococcaceae</taxon>
        <taxon>Glutamicibacter</taxon>
    </lineage>
</organism>
<feature type="region of interest" description="Disordered" evidence="1">
    <location>
        <begin position="26"/>
        <end position="77"/>
    </location>
</feature>
<sequence>MNRARTRLGALPMMCAAALMLAACQGAEPEPAESQSAGPSGTSPSASASAPTASSPESSPTQSTASPDAPSSAAPELSQVHEVHGIRFFTPEQWTAAGDDCDGECTEWDEWEIKDAQGKHVLTLIPTTATSPDGDMALYERELLDRKELENPGADTGFRPTSLIAEFWESTDQEDGEKDSGFDIALIDDEELGKRDENPDLNFFRIGEQSPMMWVEEDYLEDHGVPDDPTKQQAQQFLGTGQYALVRDILLSVEPAVG</sequence>
<proteinExistence type="predicted"/>
<reference evidence="3 4" key="1">
    <citation type="submission" date="2019-06" db="EMBL/GenBank/DDBJ databases">
        <title>Whole genome shotgun sequence of Glutamicibacter nicotianae NBRC 14234.</title>
        <authorList>
            <person name="Hosoyama A."/>
            <person name="Uohara A."/>
            <person name="Ohji S."/>
            <person name="Ichikawa N."/>
        </authorList>
    </citation>
    <scope>NUCLEOTIDE SEQUENCE [LARGE SCALE GENOMIC DNA]</scope>
    <source>
        <strain evidence="3 4">NBRC 14234</strain>
    </source>
</reference>